<dbReference type="GO" id="GO:0016491">
    <property type="term" value="F:oxidoreductase activity"/>
    <property type="evidence" value="ECO:0007669"/>
    <property type="project" value="UniProtKB-KW"/>
</dbReference>
<feature type="domain" description="Gfo/Idh/MocA-like oxidoreductase N-terminal" evidence="3">
    <location>
        <begin position="22"/>
        <end position="136"/>
    </location>
</feature>
<organism evidence="5 6">
    <name type="scientific">Manganibacter manganicus</name>
    <dbReference type="NCBI Taxonomy" id="1873176"/>
    <lineage>
        <taxon>Bacteria</taxon>
        <taxon>Pseudomonadati</taxon>
        <taxon>Pseudomonadota</taxon>
        <taxon>Alphaproteobacteria</taxon>
        <taxon>Hyphomicrobiales</taxon>
        <taxon>Phyllobacteriaceae</taxon>
        <taxon>Manganibacter</taxon>
    </lineage>
</organism>
<dbReference type="EMBL" id="MDET01000007">
    <property type="protein sequence ID" value="OQM76528.1"/>
    <property type="molecule type" value="Genomic_DNA"/>
</dbReference>
<accession>A0A1V8RTS3</accession>
<proteinExistence type="inferred from homology"/>
<evidence type="ECO:0008006" key="7">
    <source>
        <dbReference type="Google" id="ProtNLM"/>
    </source>
</evidence>
<dbReference type="STRING" id="1873176.BFN67_14230"/>
<evidence type="ECO:0000313" key="5">
    <source>
        <dbReference type="EMBL" id="OQM76528.1"/>
    </source>
</evidence>
<dbReference type="GO" id="GO:0000166">
    <property type="term" value="F:nucleotide binding"/>
    <property type="evidence" value="ECO:0007669"/>
    <property type="project" value="InterPro"/>
</dbReference>
<feature type="domain" description="GFO/IDH/MocA-like oxidoreductase" evidence="4">
    <location>
        <begin position="148"/>
        <end position="268"/>
    </location>
</feature>
<dbReference type="AlphaFoldDB" id="A0A1V8RTS3"/>
<dbReference type="Pfam" id="PF01408">
    <property type="entry name" value="GFO_IDH_MocA"/>
    <property type="match status" value="1"/>
</dbReference>
<evidence type="ECO:0000313" key="6">
    <source>
        <dbReference type="Proteomes" id="UP000191905"/>
    </source>
</evidence>
<sequence length="366" mass="39937">MPDTSFADLRQSWPMPSQRRSITIIGCGGIVRDAHLPAYRKMGLPVVGVFDVEAAAARQLARDFDIPVVHASLDEAIAACSTEGVFDLALPPTAVLETAKRLPKGATVLIQKPLGPDGASAREIVAALDEREIVAATNFQLRFTPSMLAIEDAVRRGLFGEIVDVEIHLAVYMPWELWSFIPKMPAVEIPLHSIHYLDWIRGLLGEPDSVYAKSVKHPRYAGQADARSSIILDYGERVRCALSLNHTYGHGPRHTEATIRVEGIKGAAHLSVGYLLDYLHPQPERLEICHEGQAWAEVPLMGERVPDSFAYVMANLQRFAAGEDERLVTNVGDSLHTMLLVDAALKSSRLGGVVPEPPLAGAATRP</sequence>
<protein>
    <recommendedName>
        <fullName evidence="7">Oxidoreductase</fullName>
    </recommendedName>
</protein>
<gene>
    <name evidence="5" type="ORF">BFN67_14230</name>
</gene>
<dbReference type="PANTHER" id="PTHR43708">
    <property type="entry name" value="CONSERVED EXPRESSED OXIDOREDUCTASE (EUROFUNG)"/>
    <property type="match status" value="1"/>
</dbReference>
<evidence type="ECO:0000259" key="4">
    <source>
        <dbReference type="Pfam" id="PF22725"/>
    </source>
</evidence>
<evidence type="ECO:0000256" key="1">
    <source>
        <dbReference type="ARBA" id="ARBA00010928"/>
    </source>
</evidence>
<dbReference type="InterPro" id="IPR036291">
    <property type="entry name" value="NAD(P)-bd_dom_sf"/>
</dbReference>
<dbReference type="RefSeq" id="WP_080918791.1">
    <property type="nucleotide sequence ID" value="NZ_MDET01000007.1"/>
</dbReference>
<dbReference type="InterPro" id="IPR055170">
    <property type="entry name" value="GFO_IDH_MocA-like_dom"/>
</dbReference>
<dbReference type="Proteomes" id="UP000191905">
    <property type="component" value="Unassembled WGS sequence"/>
</dbReference>
<dbReference type="SUPFAM" id="SSF51735">
    <property type="entry name" value="NAD(P)-binding Rossmann-fold domains"/>
    <property type="match status" value="1"/>
</dbReference>
<dbReference type="OrthoDB" id="6183734at2"/>
<dbReference type="InterPro" id="IPR051317">
    <property type="entry name" value="Gfo/Idh/MocA_oxidoreduct"/>
</dbReference>
<dbReference type="Gene3D" id="3.30.360.10">
    <property type="entry name" value="Dihydrodipicolinate Reductase, domain 2"/>
    <property type="match status" value="1"/>
</dbReference>
<name>A0A1V8RTS3_9HYPH</name>
<reference evidence="5 6" key="1">
    <citation type="journal article" date="2016" name="Int. J. Syst. Evol. Microbiol.">
        <title>Pseudaminobacter manganicus sp. nov., isolated from sludge of a manganese mine.</title>
        <authorList>
            <person name="Li J."/>
            <person name="Huang J."/>
            <person name="Liao S."/>
            <person name="Wang G."/>
        </authorList>
    </citation>
    <scope>NUCLEOTIDE SEQUENCE [LARGE SCALE GENOMIC DNA]</scope>
    <source>
        <strain evidence="5 6">JH-7</strain>
    </source>
</reference>
<dbReference type="InterPro" id="IPR000683">
    <property type="entry name" value="Gfo/Idh/MocA-like_OxRdtase_N"/>
</dbReference>
<dbReference type="Gene3D" id="3.40.50.720">
    <property type="entry name" value="NAD(P)-binding Rossmann-like Domain"/>
    <property type="match status" value="1"/>
</dbReference>
<keyword evidence="2" id="KW-0560">Oxidoreductase</keyword>
<evidence type="ECO:0000259" key="3">
    <source>
        <dbReference type="Pfam" id="PF01408"/>
    </source>
</evidence>
<keyword evidence="6" id="KW-1185">Reference proteome</keyword>
<evidence type="ECO:0000256" key="2">
    <source>
        <dbReference type="ARBA" id="ARBA00023002"/>
    </source>
</evidence>
<dbReference type="SUPFAM" id="SSF55347">
    <property type="entry name" value="Glyceraldehyde-3-phosphate dehydrogenase-like, C-terminal domain"/>
    <property type="match status" value="1"/>
</dbReference>
<comment type="similarity">
    <text evidence="1">Belongs to the Gfo/Idh/MocA family.</text>
</comment>
<dbReference type="PANTHER" id="PTHR43708:SF5">
    <property type="entry name" value="CONSERVED EXPRESSED OXIDOREDUCTASE (EUROFUNG)-RELATED"/>
    <property type="match status" value="1"/>
</dbReference>
<comment type="caution">
    <text evidence="5">The sequence shown here is derived from an EMBL/GenBank/DDBJ whole genome shotgun (WGS) entry which is preliminary data.</text>
</comment>
<dbReference type="Pfam" id="PF22725">
    <property type="entry name" value="GFO_IDH_MocA_C3"/>
    <property type="match status" value="1"/>
</dbReference>